<protein>
    <submittedName>
        <fullName evidence="4">Thymidylate synthase</fullName>
    </submittedName>
</protein>
<dbReference type="EMBL" id="QFPO01000010">
    <property type="protein sequence ID" value="PZQ13183.1"/>
    <property type="molecule type" value="Genomic_DNA"/>
</dbReference>
<dbReference type="Gene3D" id="3.30.230.30">
    <property type="entry name" value="Impact, N-terminal domain"/>
    <property type="match status" value="1"/>
</dbReference>
<name>A0A2W5M722_9GAMM</name>
<comment type="caution">
    <text evidence="4">The sequence shown here is derived from an EMBL/GenBank/DDBJ whole genome shotgun (WGS) entry which is preliminary data.</text>
</comment>
<dbReference type="InterPro" id="IPR015269">
    <property type="entry name" value="UPF0029_Impact_C"/>
</dbReference>
<dbReference type="GO" id="GO:0032561">
    <property type="term" value="F:guanyl ribonucleotide binding"/>
    <property type="evidence" value="ECO:0007669"/>
    <property type="project" value="UniProtKB-ARBA"/>
</dbReference>
<dbReference type="InterPro" id="IPR020568">
    <property type="entry name" value="Ribosomal_Su5_D2-typ_SF"/>
</dbReference>
<dbReference type="AlphaFoldDB" id="A0A2W5M722"/>
<dbReference type="PROSITE" id="PS00910">
    <property type="entry name" value="UPF0029"/>
    <property type="match status" value="1"/>
</dbReference>
<dbReference type="InterPro" id="IPR020569">
    <property type="entry name" value="UPF0029_Impact_CS"/>
</dbReference>
<dbReference type="InterPro" id="IPR035647">
    <property type="entry name" value="EFG_III/V"/>
</dbReference>
<evidence type="ECO:0000256" key="1">
    <source>
        <dbReference type="ARBA" id="ARBA00007665"/>
    </source>
</evidence>
<dbReference type="InterPro" id="IPR001498">
    <property type="entry name" value="Impact_N"/>
</dbReference>
<dbReference type="GO" id="GO:0006446">
    <property type="term" value="P:regulation of translational initiation"/>
    <property type="evidence" value="ECO:0007669"/>
    <property type="project" value="TreeGrafter"/>
</dbReference>
<accession>A0A2W5M722</accession>
<gene>
    <name evidence="4" type="ORF">DI564_11790</name>
</gene>
<sequence length="201" mass="21803">MASSETLAGECRLQQDIKKSRFVAVAAPLDAVEEALRFVARVSDPAATHNCWAYRHGQQYRFSDDGEPGGTAGRPILQAIDGQGLDRVVVVVTRWYGGIKLGAGGLARAYGGCAAECLRLAARLPIVERITLEVRCDFPTLPILHARLPEFAAERLDETFDADGTVLRVALPRARAAAFADWLRDLTRGRGSVRDAEASAR</sequence>
<dbReference type="InterPro" id="IPR023582">
    <property type="entry name" value="Impact"/>
</dbReference>
<dbReference type="Proteomes" id="UP000249046">
    <property type="component" value="Unassembled WGS sequence"/>
</dbReference>
<proteinExistence type="inferred from homology"/>
<dbReference type="GO" id="GO:0005737">
    <property type="term" value="C:cytoplasm"/>
    <property type="evidence" value="ECO:0007669"/>
    <property type="project" value="TreeGrafter"/>
</dbReference>
<feature type="domain" description="UPF0029" evidence="3">
    <location>
        <begin position="134"/>
        <end position="190"/>
    </location>
</feature>
<dbReference type="PANTHER" id="PTHR16301">
    <property type="entry name" value="IMPACT-RELATED"/>
    <property type="match status" value="1"/>
</dbReference>
<comment type="similarity">
    <text evidence="1">Belongs to the IMPACT family.</text>
</comment>
<organism evidence="4 5">
    <name type="scientific">Rhodanobacter denitrificans</name>
    <dbReference type="NCBI Taxonomy" id="666685"/>
    <lineage>
        <taxon>Bacteria</taxon>
        <taxon>Pseudomonadati</taxon>
        <taxon>Pseudomonadota</taxon>
        <taxon>Gammaproteobacteria</taxon>
        <taxon>Lysobacterales</taxon>
        <taxon>Rhodanobacteraceae</taxon>
        <taxon>Rhodanobacter</taxon>
    </lineage>
</organism>
<evidence type="ECO:0000259" key="3">
    <source>
        <dbReference type="Pfam" id="PF09186"/>
    </source>
</evidence>
<dbReference type="Pfam" id="PF09186">
    <property type="entry name" value="DUF1949"/>
    <property type="match status" value="1"/>
</dbReference>
<dbReference type="SUPFAM" id="SSF54980">
    <property type="entry name" value="EF-G C-terminal domain-like"/>
    <property type="match status" value="1"/>
</dbReference>
<dbReference type="GO" id="GO:0017111">
    <property type="term" value="F:ribonucleoside triphosphate phosphatase activity"/>
    <property type="evidence" value="ECO:0007669"/>
    <property type="project" value="UniProtKB-ARBA"/>
</dbReference>
<dbReference type="SUPFAM" id="SSF54211">
    <property type="entry name" value="Ribosomal protein S5 domain 2-like"/>
    <property type="match status" value="1"/>
</dbReference>
<evidence type="ECO:0000313" key="5">
    <source>
        <dbReference type="Proteomes" id="UP000249046"/>
    </source>
</evidence>
<dbReference type="InterPro" id="IPR036956">
    <property type="entry name" value="Impact_N_sf"/>
</dbReference>
<reference evidence="4 5" key="1">
    <citation type="submission" date="2017-08" db="EMBL/GenBank/DDBJ databases">
        <title>Infants hospitalized years apart are colonized by the same room-sourced microbial strains.</title>
        <authorList>
            <person name="Brooks B."/>
            <person name="Olm M.R."/>
            <person name="Firek B.A."/>
            <person name="Baker R."/>
            <person name="Thomas B.C."/>
            <person name="Morowitz M.J."/>
            <person name="Banfield J.F."/>
        </authorList>
    </citation>
    <scope>NUCLEOTIDE SEQUENCE [LARGE SCALE GENOMIC DNA]</scope>
    <source>
        <strain evidence="4">S2_005_003_R2_42</strain>
    </source>
</reference>
<dbReference type="GO" id="GO:0043168">
    <property type="term" value="F:anion binding"/>
    <property type="evidence" value="ECO:0007669"/>
    <property type="project" value="UniProtKB-ARBA"/>
</dbReference>
<evidence type="ECO:0000259" key="2">
    <source>
        <dbReference type="Pfam" id="PF01205"/>
    </source>
</evidence>
<dbReference type="Pfam" id="PF01205">
    <property type="entry name" value="Impact_N"/>
    <property type="match status" value="1"/>
</dbReference>
<dbReference type="Gene3D" id="3.30.70.240">
    <property type="match status" value="1"/>
</dbReference>
<feature type="domain" description="Impact N-terminal" evidence="2">
    <location>
        <begin position="18"/>
        <end position="118"/>
    </location>
</feature>
<dbReference type="PANTHER" id="PTHR16301:SF20">
    <property type="entry name" value="IMPACT FAMILY MEMBER YIGZ"/>
    <property type="match status" value="1"/>
</dbReference>
<evidence type="ECO:0000313" key="4">
    <source>
        <dbReference type="EMBL" id="PZQ13183.1"/>
    </source>
</evidence>